<keyword evidence="2" id="KW-1185">Reference proteome</keyword>
<accession>A0ACC2P8Q6</accession>
<name>A0ACC2P8Q6_9HYME</name>
<gene>
    <name evidence="1" type="ORF">QAD02_015260</name>
</gene>
<comment type="caution">
    <text evidence="1">The sequence shown here is derived from an EMBL/GenBank/DDBJ whole genome shotgun (WGS) entry which is preliminary data.</text>
</comment>
<reference evidence="1" key="1">
    <citation type="submission" date="2023-04" db="EMBL/GenBank/DDBJ databases">
        <title>A chromosome-level genome assembly of the parasitoid wasp Eretmocerus hayati.</title>
        <authorList>
            <person name="Zhong Y."/>
            <person name="Liu S."/>
            <person name="Liu Y."/>
        </authorList>
    </citation>
    <scope>NUCLEOTIDE SEQUENCE</scope>
    <source>
        <strain evidence="1">ZJU_SS_LIU_2023</strain>
    </source>
</reference>
<organism evidence="1 2">
    <name type="scientific">Eretmocerus hayati</name>
    <dbReference type="NCBI Taxonomy" id="131215"/>
    <lineage>
        <taxon>Eukaryota</taxon>
        <taxon>Metazoa</taxon>
        <taxon>Ecdysozoa</taxon>
        <taxon>Arthropoda</taxon>
        <taxon>Hexapoda</taxon>
        <taxon>Insecta</taxon>
        <taxon>Pterygota</taxon>
        <taxon>Neoptera</taxon>
        <taxon>Endopterygota</taxon>
        <taxon>Hymenoptera</taxon>
        <taxon>Apocrita</taxon>
        <taxon>Proctotrupomorpha</taxon>
        <taxon>Chalcidoidea</taxon>
        <taxon>Aphelinidae</taxon>
        <taxon>Aphelininae</taxon>
        <taxon>Eretmocerus</taxon>
    </lineage>
</organism>
<evidence type="ECO:0000313" key="2">
    <source>
        <dbReference type="Proteomes" id="UP001239111"/>
    </source>
</evidence>
<protein>
    <submittedName>
        <fullName evidence="1">Uncharacterized protein</fullName>
    </submittedName>
</protein>
<sequence>MGLDGEGASPGGGGGTGSARGGYLGAATPPYLSTSRSPSLPPQFPYPPDAGMSVYTTLGGAGSMAPGAASDLSNESASGGQGGVGPGGPTSGPPYPDFPPSPDSWLGEHPPSAAAVASAHQPQHYAT</sequence>
<dbReference type="Proteomes" id="UP001239111">
    <property type="component" value="Chromosome 2"/>
</dbReference>
<proteinExistence type="predicted"/>
<dbReference type="EMBL" id="CM056742">
    <property type="protein sequence ID" value="KAJ8679473.1"/>
    <property type="molecule type" value="Genomic_DNA"/>
</dbReference>
<evidence type="ECO:0000313" key="1">
    <source>
        <dbReference type="EMBL" id="KAJ8679473.1"/>
    </source>
</evidence>